<dbReference type="GO" id="GO:0003677">
    <property type="term" value="F:DNA binding"/>
    <property type="evidence" value="ECO:0007669"/>
    <property type="project" value="InterPro"/>
</dbReference>
<dbReference type="Pfam" id="PF03749">
    <property type="entry name" value="SfsA"/>
    <property type="match status" value="1"/>
</dbReference>
<dbReference type="KEGG" id="lal:AT746_02285"/>
<dbReference type="Gene3D" id="2.40.50.580">
    <property type="match status" value="1"/>
</dbReference>
<dbReference type="InterPro" id="IPR005224">
    <property type="entry name" value="SfsA"/>
</dbReference>
<evidence type="ECO:0000313" key="5">
    <source>
        <dbReference type="Proteomes" id="UP000068447"/>
    </source>
</evidence>
<reference evidence="4 5" key="1">
    <citation type="submission" date="2015-12" db="EMBL/GenBank/DDBJ databases">
        <title>Complete genome of Lacimicrobium alkaliphilum KCTC 32984.</title>
        <authorList>
            <person name="Kim S.-G."/>
            <person name="Lee Y.-J."/>
        </authorList>
    </citation>
    <scope>NUCLEOTIDE SEQUENCE [LARGE SCALE GENOMIC DNA]</scope>
    <source>
        <strain evidence="4 5">YelD216</strain>
    </source>
</reference>
<dbReference type="FunFam" id="3.40.1350.60:FF:000001">
    <property type="entry name" value="Sugar fermentation stimulation protein A"/>
    <property type="match status" value="1"/>
</dbReference>
<comment type="similarity">
    <text evidence="1">Belongs to the SfsA family.</text>
</comment>
<sequence length="238" mass="26926">MKFNPPLISGTLIKRYKRFLADVKLDDGEVVTAHCANTGAMTGCAEPGYKVWLSYHQDPKRKLAYSWQLAQDSDGNWIGINTHNANKLVAEAWQHGKITELSGYQQMQQEVRYGDEKSRIDLLLRSAQRPDCYVEVKSVTLLEKGIGYFPDAVTERGRKHLRELMKLPKQGFRAVLLFCVQHSGITQVRAADHIDAEYGRLLEQGMASGLEVICYGCQFSAEKIELNQSLDFMCHKKG</sequence>
<dbReference type="FunFam" id="2.40.50.580:FF:000001">
    <property type="entry name" value="Sugar fermentation stimulation protein A"/>
    <property type="match status" value="1"/>
</dbReference>
<evidence type="ECO:0000259" key="2">
    <source>
        <dbReference type="Pfam" id="PF03749"/>
    </source>
</evidence>
<keyword evidence="5" id="KW-1185">Reference proteome</keyword>
<evidence type="ECO:0000259" key="3">
    <source>
        <dbReference type="Pfam" id="PF17746"/>
    </source>
</evidence>
<feature type="domain" description="Sugar fermentation stimulation protein C-terminal" evidence="2">
    <location>
        <begin position="84"/>
        <end position="222"/>
    </location>
</feature>
<dbReference type="Gene3D" id="3.40.1350.60">
    <property type="match status" value="1"/>
</dbReference>
<dbReference type="NCBIfam" id="TIGR00230">
    <property type="entry name" value="sfsA"/>
    <property type="match status" value="1"/>
</dbReference>
<evidence type="ECO:0000256" key="1">
    <source>
        <dbReference type="HAMAP-Rule" id="MF_00095"/>
    </source>
</evidence>
<dbReference type="Pfam" id="PF17746">
    <property type="entry name" value="SfsA_N"/>
    <property type="match status" value="1"/>
</dbReference>
<dbReference type="EMBL" id="CP013650">
    <property type="protein sequence ID" value="ALS97222.1"/>
    <property type="molecule type" value="Genomic_DNA"/>
</dbReference>
<gene>
    <name evidence="1" type="primary">sfsA</name>
    <name evidence="4" type="ORF">AT746_02285</name>
</gene>
<evidence type="ECO:0000313" key="4">
    <source>
        <dbReference type="EMBL" id="ALS97222.1"/>
    </source>
</evidence>
<dbReference type="PANTHER" id="PTHR30545">
    <property type="entry name" value="SUGAR FERMENTATION STIMULATION PROTEIN A"/>
    <property type="match status" value="1"/>
</dbReference>
<dbReference type="CDD" id="cd22359">
    <property type="entry name" value="SfsA-like_bacterial"/>
    <property type="match status" value="1"/>
</dbReference>
<dbReference type="InterPro" id="IPR040452">
    <property type="entry name" value="SfsA_C"/>
</dbReference>
<dbReference type="AlphaFoldDB" id="A0A0U2JIA0"/>
<dbReference type="STRING" id="1526571.AT746_02285"/>
<protein>
    <recommendedName>
        <fullName evidence="1">Sugar fermentation stimulation protein homolog</fullName>
    </recommendedName>
</protein>
<organism evidence="4 5">
    <name type="scientific">Lacimicrobium alkaliphilum</name>
    <dbReference type="NCBI Taxonomy" id="1526571"/>
    <lineage>
        <taxon>Bacteria</taxon>
        <taxon>Pseudomonadati</taxon>
        <taxon>Pseudomonadota</taxon>
        <taxon>Gammaproteobacteria</taxon>
        <taxon>Alteromonadales</taxon>
        <taxon>Alteromonadaceae</taxon>
        <taxon>Lacimicrobium</taxon>
    </lineage>
</organism>
<dbReference type="InterPro" id="IPR041465">
    <property type="entry name" value="SfsA_N"/>
</dbReference>
<dbReference type="RefSeq" id="WP_062475885.1">
    <property type="nucleotide sequence ID" value="NZ_CP013650.1"/>
</dbReference>
<dbReference type="Proteomes" id="UP000068447">
    <property type="component" value="Chromosome"/>
</dbReference>
<dbReference type="OrthoDB" id="9802365at2"/>
<feature type="domain" description="SfsA N-terminal OB" evidence="3">
    <location>
        <begin position="13"/>
        <end position="80"/>
    </location>
</feature>
<proteinExistence type="inferred from homology"/>
<dbReference type="HAMAP" id="MF_00095">
    <property type="entry name" value="SfsA"/>
    <property type="match status" value="1"/>
</dbReference>
<name>A0A0U2JIA0_9ALTE</name>
<accession>A0A0U2JIA0</accession>
<dbReference type="PANTHER" id="PTHR30545:SF2">
    <property type="entry name" value="SUGAR FERMENTATION STIMULATION PROTEIN A"/>
    <property type="match status" value="1"/>
</dbReference>